<feature type="non-terminal residue" evidence="3">
    <location>
        <position position="136"/>
    </location>
</feature>
<name>A0A226M970_CALSU</name>
<keyword evidence="1" id="KW-0732">Signal</keyword>
<dbReference type="AlphaFoldDB" id="A0A226M970"/>
<gene>
    <name evidence="3" type="ORF">ASZ78_007481</name>
</gene>
<dbReference type="OrthoDB" id="5357315at2759"/>
<dbReference type="Gene3D" id="3.50.30.30">
    <property type="match status" value="1"/>
</dbReference>
<feature type="domain" description="PA" evidence="2">
    <location>
        <begin position="75"/>
        <end position="126"/>
    </location>
</feature>
<accession>A0A226M970</accession>
<dbReference type="EMBL" id="MCFN01009179">
    <property type="protein sequence ID" value="OXB51811.1"/>
    <property type="molecule type" value="Genomic_DNA"/>
</dbReference>
<evidence type="ECO:0000313" key="4">
    <source>
        <dbReference type="Proteomes" id="UP000198323"/>
    </source>
</evidence>
<proteinExistence type="predicted"/>
<feature type="chain" id="PRO_5013257282" description="PA domain-containing protein" evidence="1">
    <location>
        <begin position="27"/>
        <end position="136"/>
    </location>
</feature>
<dbReference type="InterPro" id="IPR003137">
    <property type="entry name" value="PA_domain"/>
</dbReference>
<reference evidence="3 4" key="1">
    <citation type="submission" date="2016-07" db="EMBL/GenBank/DDBJ databases">
        <title>Disparate Historic Effective Population Sizes Predicted by Modern Levels of Genome Diversity for the Scaled Quail (Callipepla squamata) and the Northern Bobwhite (Colinus virginianus): Inferences from First and Second Generation Draft Genome Assemblies for Sympatric New World Quail.</title>
        <authorList>
            <person name="Oldeschulte D.L."/>
            <person name="Halley Y.A."/>
            <person name="Bhattarai E.K."/>
            <person name="Brashear W.A."/>
            <person name="Hill J."/>
            <person name="Metz R.P."/>
            <person name="Johnson C.D."/>
            <person name="Rollins D."/>
            <person name="Peterson M.J."/>
            <person name="Bickhart D.M."/>
            <person name="Decker J.E."/>
            <person name="Seabury C.M."/>
        </authorList>
    </citation>
    <scope>NUCLEOTIDE SEQUENCE [LARGE SCALE GENOMIC DNA]</scope>
    <source>
        <strain evidence="3 4">Texas</strain>
        <tissue evidence="3">Leg muscle</tissue>
    </source>
</reference>
<evidence type="ECO:0000259" key="2">
    <source>
        <dbReference type="Pfam" id="PF02225"/>
    </source>
</evidence>
<protein>
    <recommendedName>
        <fullName evidence="2">PA domain-containing protein</fullName>
    </recommendedName>
</protein>
<dbReference type="Pfam" id="PF02225">
    <property type="entry name" value="PA"/>
    <property type="match status" value="1"/>
</dbReference>
<dbReference type="Proteomes" id="UP000198323">
    <property type="component" value="Unassembled WGS sequence"/>
</dbReference>
<evidence type="ECO:0000313" key="3">
    <source>
        <dbReference type="EMBL" id="OXB51811.1"/>
    </source>
</evidence>
<sequence>MICRQMYAITTAFLAVVGILMGATEAATVSASVRVSYFNSASNETVSQQCKSGVYGFNSPLRSARGAVAVPHGGSLQACDPNTTFSTAEPQWVALIERGNCTFAEKIHVAAERGAAAAVIFNTAAEGNRTFAMFHA</sequence>
<comment type="caution">
    <text evidence="3">The sequence shown here is derived from an EMBL/GenBank/DDBJ whole genome shotgun (WGS) entry which is preliminary data.</text>
</comment>
<evidence type="ECO:0000256" key="1">
    <source>
        <dbReference type="SAM" id="SignalP"/>
    </source>
</evidence>
<organism evidence="3 4">
    <name type="scientific">Callipepla squamata</name>
    <name type="common">Scaled quail</name>
    <dbReference type="NCBI Taxonomy" id="9009"/>
    <lineage>
        <taxon>Eukaryota</taxon>
        <taxon>Metazoa</taxon>
        <taxon>Chordata</taxon>
        <taxon>Craniata</taxon>
        <taxon>Vertebrata</taxon>
        <taxon>Euteleostomi</taxon>
        <taxon>Archelosauria</taxon>
        <taxon>Archosauria</taxon>
        <taxon>Dinosauria</taxon>
        <taxon>Saurischia</taxon>
        <taxon>Theropoda</taxon>
        <taxon>Coelurosauria</taxon>
        <taxon>Aves</taxon>
        <taxon>Neognathae</taxon>
        <taxon>Galloanserae</taxon>
        <taxon>Galliformes</taxon>
        <taxon>Odontophoridae</taxon>
        <taxon>Callipepla</taxon>
    </lineage>
</organism>
<feature type="signal peptide" evidence="1">
    <location>
        <begin position="1"/>
        <end position="26"/>
    </location>
</feature>
<dbReference type="SUPFAM" id="SSF52025">
    <property type="entry name" value="PA domain"/>
    <property type="match status" value="1"/>
</dbReference>
<keyword evidence="4" id="KW-1185">Reference proteome</keyword>
<dbReference type="STRING" id="9009.A0A226M970"/>
<dbReference type="InterPro" id="IPR046450">
    <property type="entry name" value="PA_dom_sf"/>
</dbReference>